<dbReference type="EMBL" id="MU004237">
    <property type="protein sequence ID" value="KAF2667428.1"/>
    <property type="molecule type" value="Genomic_DNA"/>
</dbReference>
<gene>
    <name evidence="1" type="ORF">BT63DRAFT_292002</name>
</gene>
<dbReference type="Proteomes" id="UP000799302">
    <property type="component" value="Unassembled WGS sequence"/>
</dbReference>
<keyword evidence="2" id="KW-1185">Reference proteome</keyword>
<protein>
    <submittedName>
        <fullName evidence="1">Uncharacterized protein</fullName>
    </submittedName>
</protein>
<reference evidence="1" key="1">
    <citation type="journal article" date="2020" name="Stud. Mycol.">
        <title>101 Dothideomycetes genomes: a test case for predicting lifestyles and emergence of pathogens.</title>
        <authorList>
            <person name="Haridas S."/>
            <person name="Albert R."/>
            <person name="Binder M."/>
            <person name="Bloem J."/>
            <person name="Labutti K."/>
            <person name="Salamov A."/>
            <person name="Andreopoulos B."/>
            <person name="Baker S."/>
            <person name="Barry K."/>
            <person name="Bills G."/>
            <person name="Bluhm B."/>
            <person name="Cannon C."/>
            <person name="Castanera R."/>
            <person name="Culley D."/>
            <person name="Daum C."/>
            <person name="Ezra D."/>
            <person name="Gonzalez J."/>
            <person name="Henrissat B."/>
            <person name="Kuo A."/>
            <person name="Liang C."/>
            <person name="Lipzen A."/>
            <person name="Lutzoni F."/>
            <person name="Magnuson J."/>
            <person name="Mondo S."/>
            <person name="Nolan M."/>
            <person name="Ohm R."/>
            <person name="Pangilinan J."/>
            <person name="Park H.-J."/>
            <person name="Ramirez L."/>
            <person name="Alfaro M."/>
            <person name="Sun H."/>
            <person name="Tritt A."/>
            <person name="Yoshinaga Y."/>
            <person name="Zwiers L.-H."/>
            <person name="Turgeon B."/>
            <person name="Goodwin S."/>
            <person name="Spatafora J."/>
            <person name="Crous P."/>
            <person name="Grigoriev I."/>
        </authorList>
    </citation>
    <scope>NUCLEOTIDE SEQUENCE</scope>
    <source>
        <strain evidence="1">CBS 115976</strain>
    </source>
</reference>
<dbReference type="AlphaFoldDB" id="A0A6A6U8J9"/>
<name>A0A6A6U8J9_9PEZI</name>
<sequence length="195" mass="22601">MAVLCARLFVGKSAAHSYELRFPQPDWDLWPDPFQLYSVRIRSTLPTISYDWLGAADDSTFLREFECCTTDSHRRNKLALPRCNACCFLTMRQTKQLPSDLVMPTVWIEMFRGLNSLEYLARVRCSKERSFQVSNCPVKTLPGQMCGESLLKLQECGTTDRMLKTNNHFRSWLSRYGMLIQPLGSQKVIYEKKIL</sequence>
<proteinExistence type="predicted"/>
<evidence type="ECO:0000313" key="2">
    <source>
        <dbReference type="Proteomes" id="UP000799302"/>
    </source>
</evidence>
<organism evidence="1 2">
    <name type="scientific">Microthyrium microscopicum</name>
    <dbReference type="NCBI Taxonomy" id="703497"/>
    <lineage>
        <taxon>Eukaryota</taxon>
        <taxon>Fungi</taxon>
        <taxon>Dikarya</taxon>
        <taxon>Ascomycota</taxon>
        <taxon>Pezizomycotina</taxon>
        <taxon>Dothideomycetes</taxon>
        <taxon>Dothideomycetes incertae sedis</taxon>
        <taxon>Microthyriales</taxon>
        <taxon>Microthyriaceae</taxon>
        <taxon>Microthyrium</taxon>
    </lineage>
</organism>
<evidence type="ECO:0000313" key="1">
    <source>
        <dbReference type="EMBL" id="KAF2667428.1"/>
    </source>
</evidence>
<accession>A0A6A6U8J9</accession>